<comment type="caution">
    <text evidence="1">The sequence shown here is derived from an EMBL/GenBank/DDBJ whole genome shotgun (WGS) entry which is preliminary data.</text>
</comment>
<gene>
    <name evidence="1" type="ORF">NPIL_414421</name>
</gene>
<evidence type="ECO:0000313" key="1">
    <source>
        <dbReference type="EMBL" id="GFT27225.1"/>
    </source>
</evidence>
<proteinExistence type="predicted"/>
<organism evidence="1 2">
    <name type="scientific">Nephila pilipes</name>
    <name type="common">Giant wood spider</name>
    <name type="synonym">Nephila maculata</name>
    <dbReference type="NCBI Taxonomy" id="299642"/>
    <lineage>
        <taxon>Eukaryota</taxon>
        <taxon>Metazoa</taxon>
        <taxon>Ecdysozoa</taxon>
        <taxon>Arthropoda</taxon>
        <taxon>Chelicerata</taxon>
        <taxon>Arachnida</taxon>
        <taxon>Araneae</taxon>
        <taxon>Araneomorphae</taxon>
        <taxon>Entelegynae</taxon>
        <taxon>Araneoidea</taxon>
        <taxon>Nephilidae</taxon>
        <taxon>Nephila</taxon>
    </lineage>
</organism>
<evidence type="ECO:0000313" key="2">
    <source>
        <dbReference type="Proteomes" id="UP000887013"/>
    </source>
</evidence>
<feature type="non-terminal residue" evidence="1">
    <location>
        <position position="1"/>
    </location>
</feature>
<sequence length="74" mass="8647">QSRFSFTLQQLSALGWFGAAAHEKEKKDSCNRFDGQIPPEYREYETALYWVSISKAREEEKLPYYCMKSSVDLS</sequence>
<dbReference type="AlphaFoldDB" id="A0A8X6TMP1"/>
<dbReference type="Proteomes" id="UP000887013">
    <property type="component" value="Unassembled WGS sequence"/>
</dbReference>
<reference evidence="1" key="1">
    <citation type="submission" date="2020-08" db="EMBL/GenBank/DDBJ databases">
        <title>Multicomponent nature underlies the extraordinary mechanical properties of spider dragline silk.</title>
        <authorList>
            <person name="Kono N."/>
            <person name="Nakamura H."/>
            <person name="Mori M."/>
            <person name="Yoshida Y."/>
            <person name="Ohtoshi R."/>
            <person name="Malay A.D."/>
            <person name="Moran D.A.P."/>
            <person name="Tomita M."/>
            <person name="Numata K."/>
            <person name="Arakawa K."/>
        </authorList>
    </citation>
    <scope>NUCLEOTIDE SEQUENCE</scope>
</reference>
<name>A0A8X6TMP1_NEPPI</name>
<keyword evidence="2" id="KW-1185">Reference proteome</keyword>
<accession>A0A8X6TMP1</accession>
<protein>
    <submittedName>
        <fullName evidence="1">Uncharacterized protein</fullName>
    </submittedName>
</protein>
<dbReference type="EMBL" id="BMAW01060660">
    <property type="protein sequence ID" value="GFT27225.1"/>
    <property type="molecule type" value="Genomic_DNA"/>
</dbReference>